<organism evidence="2">
    <name type="scientific">Eiseniibacteriota bacterium</name>
    <dbReference type="NCBI Taxonomy" id="2212470"/>
    <lineage>
        <taxon>Bacteria</taxon>
        <taxon>Candidatus Eiseniibacteriota</taxon>
    </lineage>
</organism>
<name>A0A832I6J3_UNCEI</name>
<accession>A0A832I6J3</accession>
<reference evidence="2" key="1">
    <citation type="journal article" date="2020" name="mSystems">
        <title>Genome- and Community-Level Interaction Insights into Carbon Utilization and Element Cycling Functions of Hydrothermarchaeota in Hydrothermal Sediment.</title>
        <authorList>
            <person name="Zhou Z."/>
            <person name="Liu Y."/>
            <person name="Xu W."/>
            <person name="Pan J."/>
            <person name="Luo Z.H."/>
            <person name="Li M."/>
        </authorList>
    </citation>
    <scope>NUCLEOTIDE SEQUENCE [LARGE SCALE GENOMIC DNA]</scope>
    <source>
        <strain evidence="2">SpSt-381</strain>
    </source>
</reference>
<evidence type="ECO:0000313" key="2">
    <source>
        <dbReference type="EMBL" id="HGZ44320.1"/>
    </source>
</evidence>
<comment type="caution">
    <text evidence="2">The sequence shown here is derived from an EMBL/GenBank/DDBJ whole genome shotgun (WGS) entry which is preliminary data.</text>
</comment>
<evidence type="ECO:0008006" key="3">
    <source>
        <dbReference type="Google" id="ProtNLM"/>
    </source>
</evidence>
<feature type="signal peptide" evidence="1">
    <location>
        <begin position="1"/>
        <end position="18"/>
    </location>
</feature>
<dbReference type="AlphaFoldDB" id="A0A832I6J3"/>
<proteinExistence type="predicted"/>
<gene>
    <name evidence="2" type="ORF">ENR23_13055</name>
</gene>
<evidence type="ECO:0000256" key="1">
    <source>
        <dbReference type="SAM" id="SignalP"/>
    </source>
</evidence>
<dbReference type="EMBL" id="DSQF01000026">
    <property type="protein sequence ID" value="HGZ44320.1"/>
    <property type="molecule type" value="Genomic_DNA"/>
</dbReference>
<sequence length="107" mass="11920">MKRIATLILAAAALAALAAPAAAGVRTPFLDRLEARQSARIAFGVRSGALTPREAARLRAGQARIHRLELRARADGRVTARERSILLRAQRHEQRVLRRLMHNRWSV</sequence>
<feature type="chain" id="PRO_5032821243" description="Periplasmic heavy metal sensor" evidence="1">
    <location>
        <begin position="19"/>
        <end position="107"/>
    </location>
</feature>
<protein>
    <recommendedName>
        <fullName evidence="3">Periplasmic heavy metal sensor</fullName>
    </recommendedName>
</protein>
<keyword evidence="1" id="KW-0732">Signal</keyword>